<feature type="domain" description="Molybdenum cofactor biosynthesis protein A-like twitch" evidence="4">
    <location>
        <begin position="1"/>
        <end position="61"/>
    </location>
</feature>
<dbReference type="AlphaFoldDB" id="A0A1H9IIX5"/>
<accession>A0A1H9IIX5</accession>
<evidence type="ECO:0000259" key="4">
    <source>
        <dbReference type="Pfam" id="PF06463"/>
    </source>
</evidence>
<dbReference type="PANTHER" id="PTHR22960:SF0">
    <property type="entry name" value="MOLYBDENUM COFACTOR BIOSYNTHESIS PROTEIN 1"/>
    <property type="match status" value="1"/>
</dbReference>
<dbReference type="PANTHER" id="PTHR22960">
    <property type="entry name" value="MOLYBDOPTERIN COFACTOR SYNTHESIS PROTEIN A"/>
    <property type="match status" value="1"/>
</dbReference>
<evidence type="ECO:0000313" key="5">
    <source>
        <dbReference type="EMBL" id="SEQ74432.1"/>
    </source>
</evidence>
<dbReference type="CDD" id="cd21117">
    <property type="entry name" value="Twitch_MoaA"/>
    <property type="match status" value="1"/>
</dbReference>
<name>A0A1H9IIX5_9HYPH</name>
<protein>
    <submittedName>
        <fullName evidence="5">Cyclic pyranopterin phosphate synthase</fullName>
    </submittedName>
</protein>
<sequence length="81" mass="8638">MTHTFCETCNRVRVSATGTLYTCLGHEDRMDLKAALRGSEGDKALNRAIDAGIRAKPAGHDFQIDRGGKPALGRHMSAPGG</sequence>
<dbReference type="Proteomes" id="UP000199647">
    <property type="component" value="Unassembled WGS sequence"/>
</dbReference>
<dbReference type="EMBL" id="FOFG01000007">
    <property type="protein sequence ID" value="SEQ74432.1"/>
    <property type="molecule type" value="Genomic_DNA"/>
</dbReference>
<keyword evidence="6" id="KW-1185">Reference proteome</keyword>
<dbReference type="GO" id="GO:0061798">
    <property type="term" value="F:GTP 3',8'-cyclase activity"/>
    <property type="evidence" value="ECO:0007669"/>
    <property type="project" value="TreeGrafter"/>
</dbReference>
<evidence type="ECO:0000256" key="1">
    <source>
        <dbReference type="ARBA" id="ARBA00023150"/>
    </source>
</evidence>
<keyword evidence="1" id="KW-0501">Molybdenum cofactor biosynthesis</keyword>
<dbReference type="Gene3D" id="3.20.20.70">
    <property type="entry name" value="Aldolase class I"/>
    <property type="match status" value="1"/>
</dbReference>
<feature type="compositionally biased region" description="Basic and acidic residues" evidence="3">
    <location>
        <begin position="59"/>
        <end position="68"/>
    </location>
</feature>
<dbReference type="InterPro" id="IPR058240">
    <property type="entry name" value="rSAM_sf"/>
</dbReference>
<organism evidence="5 6">
    <name type="scientific">Faunimonas pinastri</name>
    <dbReference type="NCBI Taxonomy" id="1855383"/>
    <lineage>
        <taxon>Bacteria</taxon>
        <taxon>Pseudomonadati</taxon>
        <taxon>Pseudomonadota</taxon>
        <taxon>Alphaproteobacteria</taxon>
        <taxon>Hyphomicrobiales</taxon>
        <taxon>Afifellaceae</taxon>
        <taxon>Faunimonas</taxon>
    </lineage>
</organism>
<dbReference type="SUPFAM" id="SSF102114">
    <property type="entry name" value="Radical SAM enzymes"/>
    <property type="match status" value="1"/>
</dbReference>
<dbReference type="GO" id="GO:0061799">
    <property type="term" value="F:cyclic pyranopterin monophosphate synthase activity"/>
    <property type="evidence" value="ECO:0007669"/>
    <property type="project" value="TreeGrafter"/>
</dbReference>
<gene>
    <name evidence="5" type="ORF">SAMN05216548_107118</name>
</gene>
<evidence type="ECO:0000256" key="3">
    <source>
        <dbReference type="SAM" id="MobiDB-lite"/>
    </source>
</evidence>
<evidence type="ECO:0000313" key="6">
    <source>
        <dbReference type="Proteomes" id="UP000199647"/>
    </source>
</evidence>
<reference evidence="5 6" key="1">
    <citation type="submission" date="2016-10" db="EMBL/GenBank/DDBJ databases">
        <authorList>
            <person name="de Groot N.N."/>
        </authorList>
    </citation>
    <scope>NUCLEOTIDE SEQUENCE [LARGE SCALE GENOMIC DNA]</scope>
    <source>
        <strain evidence="5 6">A52C2</strain>
    </source>
</reference>
<keyword evidence="2" id="KW-0456">Lyase</keyword>
<dbReference type="InterPro" id="IPR050105">
    <property type="entry name" value="MoCo_biosynth_MoaA/MoaC"/>
</dbReference>
<dbReference type="InterPro" id="IPR010505">
    <property type="entry name" value="MoaA_twitch"/>
</dbReference>
<dbReference type="Pfam" id="PF06463">
    <property type="entry name" value="Mob_synth_C"/>
    <property type="match status" value="1"/>
</dbReference>
<evidence type="ECO:0000256" key="2">
    <source>
        <dbReference type="ARBA" id="ARBA00023239"/>
    </source>
</evidence>
<dbReference type="InterPro" id="IPR013785">
    <property type="entry name" value="Aldolase_TIM"/>
</dbReference>
<dbReference type="GO" id="GO:0051539">
    <property type="term" value="F:4 iron, 4 sulfur cluster binding"/>
    <property type="evidence" value="ECO:0007669"/>
    <property type="project" value="UniProtKB-KW"/>
</dbReference>
<dbReference type="STRING" id="1855383.SAMN05216548_107118"/>
<dbReference type="GO" id="GO:0006777">
    <property type="term" value="P:Mo-molybdopterin cofactor biosynthetic process"/>
    <property type="evidence" value="ECO:0007669"/>
    <property type="project" value="UniProtKB-KW"/>
</dbReference>
<feature type="region of interest" description="Disordered" evidence="3">
    <location>
        <begin position="59"/>
        <end position="81"/>
    </location>
</feature>
<proteinExistence type="predicted"/>